<organism evidence="2 3">
    <name type="scientific">Eimeria mitis</name>
    <dbReference type="NCBI Taxonomy" id="44415"/>
    <lineage>
        <taxon>Eukaryota</taxon>
        <taxon>Sar</taxon>
        <taxon>Alveolata</taxon>
        <taxon>Apicomplexa</taxon>
        <taxon>Conoidasida</taxon>
        <taxon>Coccidia</taxon>
        <taxon>Eucoccidiorida</taxon>
        <taxon>Eimeriorina</taxon>
        <taxon>Eimeriidae</taxon>
        <taxon>Eimeria</taxon>
    </lineage>
</organism>
<reference evidence="2" key="1">
    <citation type="submission" date="2013-10" db="EMBL/GenBank/DDBJ databases">
        <title>Genomic analysis of the causative agents of coccidiosis in chickens.</title>
        <authorList>
            <person name="Reid A.J."/>
            <person name="Blake D."/>
            <person name="Billington K."/>
            <person name="Browne H."/>
            <person name="Dunn M."/>
            <person name="Hung S."/>
            <person name="Kawahara F."/>
            <person name="Miranda-Saavedra D."/>
            <person name="Mourier T."/>
            <person name="Nagra H."/>
            <person name="Otto T.D."/>
            <person name="Rawlings N."/>
            <person name="Sanchez A."/>
            <person name="Sanders M."/>
            <person name="Subramaniam C."/>
            <person name="Tay Y."/>
            <person name="Dear P."/>
            <person name="Doerig C."/>
            <person name="Gruber A."/>
            <person name="Parkinson J."/>
            <person name="Shirley M."/>
            <person name="Wan K.L."/>
            <person name="Berriman M."/>
            <person name="Tomley F."/>
            <person name="Pain A."/>
        </authorList>
    </citation>
    <scope>NUCLEOTIDE SEQUENCE [LARGE SCALE GENOMIC DNA]</scope>
    <source>
        <strain evidence="2">Houghton</strain>
    </source>
</reference>
<evidence type="ECO:0000313" key="2">
    <source>
        <dbReference type="EMBL" id="CDJ29820.1"/>
    </source>
</evidence>
<evidence type="ECO:0000256" key="1">
    <source>
        <dbReference type="SAM" id="MobiDB-lite"/>
    </source>
</evidence>
<dbReference type="RefSeq" id="XP_013352389.1">
    <property type="nucleotide sequence ID" value="XM_013496935.1"/>
</dbReference>
<keyword evidence="3" id="KW-1185">Reference proteome</keyword>
<sequence length="287" mass="31625">MDEHTFHQAGVGSASRHPDVDSAFPAPTSAYFVGKFVHHAGRVYHWTAPAGVGQAIAMPSTKVKAVQQRWHADDAVRTALEGVESSAATVGQGTSSGVGESSDTGNIHLHPFVRLPAASLTTEDVEKLMAEAELLASYAAQKLAVPCSICKAGNVFMKLSSLFMMFDYLVCTIEILGEKMNTGRWWREFAEKFQTEYSLTVNTTKERTVALTKLVNRLSSALSIYKEGRRPPLSDIIQLKREIITQAYRNSQLSNSLWKLWLQDDEDFSSSSGDIERPPGSEKQGQR</sequence>
<accession>U6JWF8</accession>
<reference evidence="2" key="2">
    <citation type="submission" date="2013-10" db="EMBL/GenBank/DDBJ databases">
        <authorList>
            <person name="Aslett M."/>
        </authorList>
    </citation>
    <scope>NUCLEOTIDE SEQUENCE [LARGE SCALE GENOMIC DNA]</scope>
    <source>
        <strain evidence="2">Houghton</strain>
    </source>
</reference>
<dbReference type="Proteomes" id="UP000030744">
    <property type="component" value="Unassembled WGS sequence"/>
</dbReference>
<dbReference type="GeneID" id="25379970"/>
<name>U6JWF8_9EIME</name>
<proteinExistence type="predicted"/>
<protein>
    <submittedName>
        <fullName evidence="2">Uncharacterized protein</fullName>
    </submittedName>
</protein>
<dbReference type="VEuPathDB" id="ToxoDB:EMH_0052940"/>
<dbReference type="EMBL" id="HG682143">
    <property type="protein sequence ID" value="CDJ29820.1"/>
    <property type="molecule type" value="Genomic_DNA"/>
</dbReference>
<feature type="region of interest" description="Disordered" evidence="1">
    <location>
        <begin position="1"/>
        <end position="20"/>
    </location>
</feature>
<feature type="compositionally biased region" description="Basic and acidic residues" evidence="1">
    <location>
        <begin position="274"/>
        <end position="287"/>
    </location>
</feature>
<dbReference type="AlphaFoldDB" id="U6JWF8"/>
<feature type="region of interest" description="Disordered" evidence="1">
    <location>
        <begin position="267"/>
        <end position="287"/>
    </location>
</feature>
<evidence type="ECO:0000313" key="3">
    <source>
        <dbReference type="Proteomes" id="UP000030744"/>
    </source>
</evidence>
<dbReference type="OrthoDB" id="347378at2759"/>
<gene>
    <name evidence="2" type="ORF">EMH_0052940</name>
</gene>